<evidence type="ECO:0000256" key="4">
    <source>
        <dbReference type="ARBA" id="ARBA00023136"/>
    </source>
</evidence>
<protein>
    <submittedName>
        <fullName evidence="8">Membrane protein</fullName>
    </submittedName>
</protein>
<name>A0A512AV20_9BACT</name>
<evidence type="ECO:0000259" key="7">
    <source>
        <dbReference type="Pfam" id="PF14322"/>
    </source>
</evidence>
<evidence type="ECO:0000313" key="8">
    <source>
        <dbReference type="EMBL" id="GEO03564.1"/>
    </source>
</evidence>
<dbReference type="AlphaFoldDB" id="A0A512AV20"/>
<reference evidence="8 9" key="1">
    <citation type="submission" date="2019-07" db="EMBL/GenBank/DDBJ databases">
        <title>Whole genome shotgun sequence of Adhaeribacter aerolatus NBRC 106133.</title>
        <authorList>
            <person name="Hosoyama A."/>
            <person name="Uohara A."/>
            <person name="Ohji S."/>
            <person name="Ichikawa N."/>
        </authorList>
    </citation>
    <scope>NUCLEOTIDE SEQUENCE [LARGE SCALE GENOMIC DNA]</scope>
    <source>
        <strain evidence="8 9">NBRC 106133</strain>
    </source>
</reference>
<dbReference type="EMBL" id="BJYS01000006">
    <property type="protein sequence ID" value="GEO03564.1"/>
    <property type="molecule type" value="Genomic_DNA"/>
</dbReference>
<dbReference type="Pfam" id="PF14322">
    <property type="entry name" value="SusD-like_3"/>
    <property type="match status" value="1"/>
</dbReference>
<dbReference type="Pfam" id="PF07980">
    <property type="entry name" value="SusD_RagB"/>
    <property type="match status" value="1"/>
</dbReference>
<keyword evidence="9" id="KW-1185">Reference proteome</keyword>
<dbReference type="GO" id="GO:0009279">
    <property type="term" value="C:cell outer membrane"/>
    <property type="evidence" value="ECO:0007669"/>
    <property type="project" value="UniProtKB-SubCell"/>
</dbReference>
<evidence type="ECO:0000256" key="2">
    <source>
        <dbReference type="ARBA" id="ARBA00006275"/>
    </source>
</evidence>
<evidence type="ECO:0000256" key="5">
    <source>
        <dbReference type="ARBA" id="ARBA00023237"/>
    </source>
</evidence>
<feature type="domain" description="RagB/SusD" evidence="6">
    <location>
        <begin position="285"/>
        <end position="466"/>
    </location>
</feature>
<gene>
    <name evidence="8" type="ORF">AAE02nite_12280</name>
</gene>
<evidence type="ECO:0000256" key="3">
    <source>
        <dbReference type="ARBA" id="ARBA00022729"/>
    </source>
</evidence>
<dbReference type="InterPro" id="IPR012944">
    <property type="entry name" value="SusD_RagB_dom"/>
</dbReference>
<accession>A0A512AV20</accession>
<keyword evidence="3" id="KW-0732">Signal</keyword>
<dbReference type="SUPFAM" id="SSF48452">
    <property type="entry name" value="TPR-like"/>
    <property type="match status" value="1"/>
</dbReference>
<organism evidence="8 9">
    <name type="scientific">Adhaeribacter aerolatus</name>
    <dbReference type="NCBI Taxonomy" id="670289"/>
    <lineage>
        <taxon>Bacteria</taxon>
        <taxon>Pseudomonadati</taxon>
        <taxon>Bacteroidota</taxon>
        <taxon>Cytophagia</taxon>
        <taxon>Cytophagales</taxon>
        <taxon>Hymenobacteraceae</taxon>
        <taxon>Adhaeribacter</taxon>
    </lineage>
</organism>
<dbReference type="PROSITE" id="PS51257">
    <property type="entry name" value="PROKAR_LIPOPROTEIN"/>
    <property type="match status" value="1"/>
</dbReference>
<keyword evidence="4" id="KW-0472">Membrane</keyword>
<dbReference type="CDD" id="cd08977">
    <property type="entry name" value="SusD"/>
    <property type="match status" value="1"/>
</dbReference>
<comment type="caution">
    <text evidence="8">The sequence shown here is derived from an EMBL/GenBank/DDBJ whole genome shotgun (WGS) entry which is preliminary data.</text>
</comment>
<dbReference type="RefSeq" id="WP_146896033.1">
    <property type="nucleotide sequence ID" value="NZ_BJYS01000006.1"/>
</dbReference>
<evidence type="ECO:0000313" key="9">
    <source>
        <dbReference type="Proteomes" id="UP000321532"/>
    </source>
</evidence>
<evidence type="ECO:0000256" key="1">
    <source>
        <dbReference type="ARBA" id="ARBA00004442"/>
    </source>
</evidence>
<comment type="subcellular location">
    <subcellularLocation>
        <location evidence="1">Cell outer membrane</location>
    </subcellularLocation>
</comment>
<dbReference type="Proteomes" id="UP000321532">
    <property type="component" value="Unassembled WGS sequence"/>
</dbReference>
<dbReference type="InterPro" id="IPR033985">
    <property type="entry name" value="SusD-like_N"/>
</dbReference>
<evidence type="ECO:0000259" key="6">
    <source>
        <dbReference type="Pfam" id="PF07980"/>
    </source>
</evidence>
<sequence>MRYLFYIALFFAIISCESYIDLKPLAENSVDNFYNTASDMEQAVMATYDGLQTSMRPGYLDHFAEVRSDNTYNFATTPAGGAYADFDNFNLTSANDRLNVFWHNSYLTIQRANIVLNRIDDISMDATVKEARKGEVKFIRALTYFYLVQIWGDVPLVIEETKDPIASINHTRAPVTEVYNQIITDLTEAAEALPITVNAANDGRVTKGAALGLLARVYLVRKDYQKVVEYTDQVINSNQYALDGDYAGIFDYAKKSNEVIFKVVFKSGTNSEGYPFLNVNHDYNNTAARDFMETFKNDSRLDANVDTTNIKTYSSPKVHNTNVNNDNTIDIRMVVLRYADILLMKAEALNELSYPSQTALDLLNQVHTRVKPNPALNMADLTTKDQFLEAILKERRIEFAFENLRWFDLVRTGKALEVMTAKNGGGDKPNAASALPYTFSQNDLLFPIPQVQIDASSGNLKQNPGY</sequence>
<feature type="domain" description="SusD-like N-terminal" evidence="7">
    <location>
        <begin position="35"/>
        <end position="219"/>
    </location>
</feature>
<keyword evidence="5" id="KW-0998">Cell outer membrane</keyword>
<comment type="similarity">
    <text evidence="2">Belongs to the SusD family.</text>
</comment>
<dbReference type="OrthoDB" id="9792139at2"/>
<dbReference type="InterPro" id="IPR011990">
    <property type="entry name" value="TPR-like_helical_dom_sf"/>
</dbReference>
<dbReference type="Gene3D" id="1.25.40.390">
    <property type="match status" value="1"/>
</dbReference>
<proteinExistence type="inferred from homology"/>